<keyword evidence="4" id="KW-0007">Acetylation</keyword>
<evidence type="ECO:0000256" key="6">
    <source>
        <dbReference type="ARBA" id="ARBA00026055"/>
    </source>
</evidence>
<proteinExistence type="inferred from homology"/>
<dbReference type="EnsemblMetazoa" id="PPAI004959-RA">
    <property type="protein sequence ID" value="PPAI004959-PA"/>
    <property type="gene ID" value="PPAI004959"/>
</dbReference>
<dbReference type="InterPro" id="IPR036223">
    <property type="entry name" value="CAP_C_sf"/>
</dbReference>
<dbReference type="Proteomes" id="UP000092462">
    <property type="component" value="Unassembled WGS sequence"/>
</dbReference>
<dbReference type="Gene3D" id="2.160.20.70">
    <property type="match status" value="1"/>
</dbReference>
<evidence type="ECO:0000313" key="8">
    <source>
        <dbReference type="Proteomes" id="UP000092462"/>
    </source>
</evidence>
<dbReference type="PROSITE" id="PS51329">
    <property type="entry name" value="C_CAP_COFACTOR_C"/>
    <property type="match status" value="1"/>
</dbReference>
<dbReference type="GO" id="GO:0007021">
    <property type="term" value="P:tubulin complex assembly"/>
    <property type="evidence" value="ECO:0007669"/>
    <property type="project" value="TreeGrafter"/>
</dbReference>
<dbReference type="VEuPathDB" id="VectorBase:PPAPM1_002883"/>
<dbReference type="GO" id="GO:0015631">
    <property type="term" value="F:tubulin binding"/>
    <property type="evidence" value="ECO:0007669"/>
    <property type="project" value="InterPro"/>
</dbReference>
<dbReference type="VEuPathDB" id="VectorBase:PPAI004959"/>
<comment type="similarity">
    <text evidence="2">Belongs to the TBCC family.</text>
</comment>
<keyword evidence="3" id="KW-0963">Cytoplasm</keyword>
<dbReference type="SUPFAM" id="SSF69340">
    <property type="entry name" value="C-terminal domain of adenylylcyclase associated protein"/>
    <property type="match status" value="1"/>
</dbReference>
<dbReference type="EMBL" id="AJVK01004626">
    <property type="status" value="NOT_ANNOTATED_CDS"/>
    <property type="molecule type" value="Genomic_DNA"/>
</dbReference>
<dbReference type="Pfam" id="PF16752">
    <property type="entry name" value="TBCC_N"/>
    <property type="match status" value="1"/>
</dbReference>
<accession>A0A1B0DB62</accession>
<dbReference type="GO" id="GO:0005737">
    <property type="term" value="C:cytoplasm"/>
    <property type="evidence" value="ECO:0007669"/>
    <property type="project" value="UniProtKB-SubCell"/>
</dbReference>
<comment type="subunit">
    <text evidence="6">Supercomplex made of cofactors A to E. Cofactors A and D function by capturing and stabilizing tubulin in a quasi-native conformation. Cofactor E binds to the cofactor D-tubulin complex; interaction with cofactor C then causes the release of tubulin polypeptides that are committed to the native state.</text>
</comment>
<dbReference type="InterPro" id="IPR027684">
    <property type="entry name" value="TBCC"/>
</dbReference>
<evidence type="ECO:0000256" key="4">
    <source>
        <dbReference type="ARBA" id="ARBA00022990"/>
    </source>
</evidence>
<dbReference type="PANTHER" id="PTHR15139">
    <property type="entry name" value="TUBULIN FOLDING COFACTOR C"/>
    <property type="match status" value="1"/>
</dbReference>
<dbReference type="VEuPathDB" id="VectorBase:PPAPM1_006494"/>
<dbReference type="Pfam" id="PF07986">
    <property type="entry name" value="TBCC"/>
    <property type="match status" value="1"/>
</dbReference>
<dbReference type="EMBL" id="AJVK01004625">
    <property type="status" value="NOT_ANNOTATED_CDS"/>
    <property type="molecule type" value="Genomic_DNA"/>
</dbReference>
<dbReference type="Gene3D" id="1.20.58.1250">
    <property type="entry name" value="Tubulin Binding Cofactor C, N-terminal domain"/>
    <property type="match status" value="1"/>
</dbReference>
<name>A0A1B0DB62_PHLPP</name>
<evidence type="ECO:0000256" key="5">
    <source>
        <dbReference type="ARBA" id="ARBA00023186"/>
    </source>
</evidence>
<evidence type="ECO:0000256" key="3">
    <source>
        <dbReference type="ARBA" id="ARBA00022490"/>
    </source>
</evidence>
<dbReference type="GO" id="GO:0007023">
    <property type="term" value="P:post-chaperonin tubulin folding pathway"/>
    <property type="evidence" value="ECO:0007669"/>
    <property type="project" value="InterPro"/>
</dbReference>
<protein>
    <submittedName>
        <fullName evidence="7">Uncharacterized protein</fullName>
    </submittedName>
</protein>
<organism evidence="7 8">
    <name type="scientific">Phlebotomus papatasi</name>
    <name type="common">Sandfly</name>
    <dbReference type="NCBI Taxonomy" id="29031"/>
    <lineage>
        <taxon>Eukaryota</taxon>
        <taxon>Metazoa</taxon>
        <taxon>Ecdysozoa</taxon>
        <taxon>Arthropoda</taxon>
        <taxon>Hexapoda</taxon>
        <taxon>Insecta</taxon>
        <taxon>Pterygota</taxon>
        <taxon>Neoptera</taxon>
        <taxon>Endopterygota</taxon>
        <taxon>Diptera</taxon>
        <taxon>Nematocera</taxon>
        <taxon>Psychodoidea</taxon>
        <taxon>Psychodidae</taxon>
        <taxon>Phlebotomus</taxon>
        <taxon>Phlebotomus</taxon>
    </lineage>
</organism>
<sequence length="446" mass="51816">MIRKSEKSPVWKIIKRGIGIGIAAEVAFLVGSYAVWHRMNTNSDFRKYMHENYPYFLEGFYRVGELLGKGAEIRQLDATQWNNRSEVKKDWVRQVDCIFFLRCTMDERGRERITENLNRRNRERESNLANLKELRNQEASEYEGLEYFDQVFGTKTREIQKNLNNLQPGERTQVTGTFNKIFGSIQELQKYLSTSTIFLTERKIKTCQGIINDLQAQAEEKKTKLIPKKKFGFKSYTKPEVLIEKDGRGKNGAGKDDLDGLKKRQEFQWTVSGRRNQEILLESAVTNGQDVTLSDLENCLVRIFGHPGSVQLSKMTNCVILTGPVARSVFADDCTNCKFVFACQQMRLHTSQSCDIYLHVTCRGIIEDCTGIRIAAYSWSYPEIHRDFLQAGLDIERNNWQDIADFNWLSPDRPSPNWKKMDEKGLIEHWDVFLEQFRKENSISHQ</sequence>
<dbReference type="SMART" id="SM00673">
    <property type="entry name" value="CARP"/>
    <property type="match status" value="2"/>
</dbReference>
<reference evidence="7" key="1">
    <citation type="submission" date="2022-08" db="UniProtKB">
        <authorList>
            <consortium name="EnsemblMetazoa"/>
        </authorList>
    </citation>
    <scope>IDENTIFICATION</scope>
    <source>
        <strain evidence="7">Israel</strain>
    </source>
</reference>
<dbReference type="PANTHER" id="PTHR15139:SF0">
    <property type="entry name" value="TUBULIN-SPECIFIC CHAPERONE C"/>
    <property type="match status" value="1"/>
</dbReference>
<dbReference type="EMBL" id="AJVK01004627">
    <property type="status" value="NOT_ANNOTATED_CDS"/>
    <property type="molecule type" value="Genomic_DNA"/>
</dbReference>
<dbReference type="InterPro" id="IPR016098">
    <property type="entry name" value="CAP/MinC_C"/>
</dbReference>
<dbReference type="AlphaFoldDB" id="A0A1B0DB62"/>
<dbReference type="InterPro" id="IPR017901">
    <property type="entry name" value="C-CAP_CF_C-like"/>
</dbReference>
<evidence type="ECO:0000313" key="7">
    <source>
        <dbReference type="EnsemblMetazoa" id="PPAI004959-PA"/>
    </source>
</evidence>
<evidence type="ECO:0000256" key="2">
    <source>
        <dbReference type="ARBA" id="ARBA00008848"/>
    </source>
</evidence>
<dbReference type="InterPro" id="IPR006599">
    <property type="entry name" value="CARP_motif"/>
</dbReference>
<evidence type="ECO:0000256" key="1">
    <source>
        <dbReference type="ARBA" id="ARBA00004496"/>
    </source>
</evidence>
<comment type="subcellular location">
    <subcellularLocation>
        <location evidence="1">Cytoplasm</location>
    </subcellularLocation>
</comment>
<dbReference type="InterPro" id="IPR012945">
    <property type="entry name" value="Tubulin-bd_cofactor_C_dom"/>
</dbReference>
<dbReference type="InterPro" id="IPR038397">
    <property type="entry name" value="TBCC_N_sf"/>
</dbReference>
<keyword evidence="8" id="KW-1185">Reference proteome</keyword>
<keyword evidence="5" id="KW-0143">Chaperone</keyword>
<dbReference type="InterPro" id="IPR031925">
    <property type="entry name" value="TBCC_N"/>
</dbReference>